<dbReference type="Pfam" id="PF14155">
    <property type="entry name" value="DUF4307"/>
    <property type="match status" value="1"/>
</dbReference>
<gene>
    <name evidence="2" type="ORF">GCM10022222_64710</name>
</gene>
<evidence type="ECO:0000313" key="3">
    <source>
        <dbReference type="Proteomes" id="UP001500689"/>
    </source>
</evidence>
<keyword evidence="1" id="KW-0812">Transmembrane</keyword>
<proteinExistence type="predicted"/>
<sequence>MHSGETVTTESDADPAPLADRYGTARRVRTPRRWRRWLFAAIAVVVSCAIAWIAYVNLGQSSISAERVAFEPRPGNAMQITINVTRDDVDRPGVCVVRVRDRAGAESGRKEVLVPAGAGHSRVSTVVKSIGLPVTADVYGCSYSIPRYMSTP</sequence>
<dbReference type="InterPro" id="IPR025443">
    <property type="entry name" value="DUF4307"/>
</dbReference>
<organism evidence="2 3">
    <name type="scientific">Amycolatopsis ultiminotia</name>
    <dbReference type="NCBI Taxonomy" id="543629"/>
    <lineage>
        <taxon>Bacteria</taxon>
        <taxon>Bacillati</taxon>
        <taxon>Actinomycetota</taxon>
        <taxon>Actinomycetes</taxon>
        <taxon>Pseudonocardiales</taxon>
        <taxon>Pseudonocardiaceae</taxon>
        <taxon>Amycolatopsis</taxon>
    </lineage>
</organism>
<accession>A0ABP6XRY3</accession>
<protein>
    <submittedName>
        <fullName evidence="2">DUF4307 domain-containing protein</fullName>
    </submittedName>
</protein>
<keyword evidence="1" id="KW-0472">Membrane</keyword>
<evidence type="ECO:0000313" key="2">
    <source>
        <dbReference type="EMBL" id="GAA3571612.1"/>
    </source>
</evidence>
<keyword evidence="1" id="KW-1133">Transmembrane helix</keyword>
<evidence type="ECO:0000256" key="1">
    <source>
        <dbReference type="SAM" id="Phobius"/>
    </source>
</evidence>
<keyword evidence="3" id="KW-1185">Reference proteome</keyword>
<dbReference type="Proteomes" id="UP001500689">
    <property type="component" value="Unassembled WGS sequence"/>
</dbReference>
<comment type="caution">
    <text evidence="2">The sequence shown here is derived from an EMBL/GenBank/DDBJ whole genome shotgun (WGS) entry which is preliminary data.</text>
</comment>
<feature type="transmembrane region" description="Helical" evidence="1">
    <location>
        <begin position="37"/>
        <end position="55"/>
    </location>
</feature>
<dbReference type="EMBL" id="BAAAZN010000017">
    <property type="protein sequence ID" value="GAA3571612.1"/>
    <property type="molecule type" value="Genomic_DNA"/>
</dbReference>
<reference evidence="3" key="1">
    <citation type="journal article" date="2019" name="Int. J. Syst. Evol. Microbiol.">
        <title>The Global Catalogue of Microorganisms (GCM) 10K type strain sequencing project: providing services to taxonomists for standard genome sequencing and annotation.</title>
        <authorList>
            <consortium name="The Broad Institute Genomics Platform"/>
            <consortium name="The Broad Institute Genome Sequencing Center for Infectious Disease"/>
            <person name="Wu L."/>
            <person name="Ma J."/>
        </authorList>
    </citation>
    <scope>NUCLEOTIDE SEQUENCE [LARGE SCALE GENOMIC DNA]</scope>
    <source>
        <strain evidence="3">JCM 16898</strain>
    </source>
</reference>
<name>A0ABP6XRY3_9PSEU</name>